<evidence type="ECO:0000256" key="5">
    <source>
        <dbReference type="ARBA" id="ARBA00022989"/>
    </source>
</evidence>
<name>A0AAN9HPY4_CROPI</name>
<feature type="transmembrane region" description="Helical" evidence="9">
    <location>
        <begin position="51"/>
        <end position="69"/>
    </location>
</feature>
<feature type="transmembrane region" description="Helical" evidence="9">
    <location>
        <begin position="108"/>
        <end position="128"/>
    </location>
</feature>
<keyword evidence="5 9" id="KW-1133">Transmembrane helix</keyword>
<dbReference type="EMBL" id="JAYWIO010000008">
    <property type="protein sequence ID" value="KAK7244801.1"/>
    <property type="molecule type" value="Genomic_DNA"/>
</dbReference>
<feature type="transmembrane region" description="Helical" evidence="9">
    <location>
        <begin position="81"/>
        <end position="101"/>
    </location>
</feature>
<keyword evidence="8" id="KW-0407">Ion channel</keyword>
<evidence type="ECO:0000256" key="4">
    <source>
        <dbReference type="ARBA" id="ARBA00022692"/>
    </source>
</evidence>
<reference evidence="10 11" key="1">
    <citation type="submission" date="2024-01" db="EMBL/GenBank/DDBJ databases">
        <title>The genomes of 5 underutilized Papilionoideae crops provide insights into root nodulation and disease resistanc.</title>
        <authorList>
            <person name="Yuan L."/>
        </authorList>
    </citation>
    <scope>NUCLEOTIDE SEQUENCE [LARGE SCALE GENOMIC DNA]</scope>
    <source>
        <strain evidence="10">ZHUSHIDOU_FW_LH</strain>
        <tissue evidence="10">Leaf</tissue>
    </source>
</reference>
<evidence type="ECO:0000256" key="3">
    <source>
        <dbReference type="ARBA" id="ARBA00022448"/>
    </source>
</evidence>
<evidence type="ECO:0000256" key="7">
    <source>
        <dbReference type="ARBA" id="ARBA00023136"/>
    </source>
</evidence>
<keyword evidence="3" id="KW-0813">Transport</keyword>
<keyword evidence="6" id="KW-0406">Ion transport</keyword>
<evidence type="ECO:0000256" key="2">
    <source>
        <dbReference type="ARBA" id="ARBA00007079"/>
    </source>
</evidence>
<protein>
    <recommendedName>
        <fullName evidence="12">Aluminum-activated malate transporter</fullName>
    </recommendedName>
</protein>
<comment type="subcellular location">
    <subcellularLocation>
        <location evidence="1">Membrane</location>
        <topology evidence="1">Multi-pass membrane protein</topology>
    </subcellularLocation>
</comment>
<proteinExistence type="inferred from homology"/>
<evidence type="ECO:0000256" key="8">
    <source>
        <dbReference type="ARBA" id="ARBA00023303"/>
    </source>
</evidence>
<comment type="similarity">
    <text evidence="2">Belongs to the aromatic acid exporter (TC 2.A.85) family.</text>
</comment>
<evidence type="ECO:0000256" key="1">
    <source>
        <dbReference type="ARBA" id="ARBA00004141"/>
    </source>
</evidence>
<evidence type="ECO:0008006" key="12">
    <source>
        <dbReference type="Google" id="ProtNLM"/>
    </source>
</evidence>
<comment type="caution">
    <text evidence="10">The sequence shown here is derived from an EMBL/GenBank/DDBJ whole genome shotgun (WGS) entry which is preliminary data.</text>
</comment>
<dbReference type="InterPro" id="IPR020966">
    <property type="entry name" value="ALMT"/>
</dbReference>
<evidence type="ECO:0000313" key="10">
    <source>
        <dbReference type="EMBL" id="KAK7244801.1"/>
    </source>
</evidence>
<dbReference type="GO" id="GO:0034220">
    <property type="term" value="P:monoatomic ion transmembrane transport"/>
    <property type="evidence" value="ECO:0007669"/>
    <property type="project" value="UniProtKB-KW"/>
</dbReference>
<evidence type="ECO:0000313" key="11">
    <source>
        <dbReference type="Proteomes" id="UP001372338"/>
    </source>
</evidence>
<feature type="transmembrane region" description="Helical" evidence="9">
    <location>
        <begin position="192"/>
        <end position="214"/>
    </location>
</feature>
<keyword evidence="11" id="KW-1185">Reference proteome</keyword>
<accession>A0AAN9HPY4</accession>
<dbReference type="Proteomes" id="UP001372338">
    <property type="component" value="Unassembled WGS sequence"/>
</dbReference>
<dbReference type="Pfam" id="PF11744">
    <property type="entry name" value="ALMT"/>
    <property type="match status" value="1"/>
</dbReference>
<keyword evidence="4 9" id="KW-0812">Transmembrane</keyword>
<dbReference type="AlphaFoldDB" id="A0AAN9HPY4"/>
<dbReference type="GO" id="GO:0016020">
    <property type="term" value="C:membrane"/>
    <property type="evidence" value="ECO:0007669"/>
    <property type="project" value="UniProtKB-SubCell"/>
</dbReference>
<evidence type="ECO:0000256" key="6">
    <source>
        <dbReference type="ARBA" id="ARBA00023065"/>
    </source>
</evidence>
<dbReference type="PANTHER" id="PTHR31086">
    <property type="entry name" value="ALUMINUM-ACTIVATED MALATE TRANSPORTER 10"/>
    <property type="match status" value="1"/>
</dbReference>
<organism evidence="10 11">
    <name type="scientific">Crotalaria pallida</name>
    <name type="common">Smooth rattlebox</name>
    <name type="synonym">Crotalaria striata</name>
    <dbReference type="NCBI Taxonomy" id="3830"/>
    <lineage>
        <taxon>Eukaryota</taxon>
        <taxon>Viridiplantae</taxon>
        <taxon>Streptophyta</taxon>
        <taxon>Embryophyta</taxon>
        <taxon>Tracheophyta</taxon>
        <taxon>Spermatophyta</taxon>
        <taxon>Magnoliopsida</taxon>
        <taxon>eudicotyledons</taxon>
        <taxon>Gunneridae</taxon>
        <taxon>Pentapetalae</taxon>
        <taxon>rosids</taxon>
        <taxon>fabids</taxon>
        <taxon>Fabales</taxon>
        <taxon>Fabaceae</taxon>
        <taxon>Papilionoideae</taxon>
        <taxon>50 kb inversion clade</taxon>
        <taxon>genistoids sensu lato</taxon>
        <taxon>core genistoids</taxon>
        <taxon>Crotalarieae</taxon>
        <taxon>Crotalaria</taxon>
    </lineage>
</organism>
<feature type="transmembrane region" description="Helical" evidence="9">
    <location>
        <begin position="160"/>
        <end position="180"/>
    </location>
</feature>
<keyword evidence="7 9" id="KW-0472">Membrane</keyword>
<sequence length="498" mass="54729">MDIESTTQVNKGGFFAHVGKCLMAFARNIKSKVMNVAKITKKIGRDDPRRVIHSLKVGIAITLVSLFYYTRPLYDGFGESGIWAVLTVVVVFEFTVGATLCKGLNRGCATLLAGALGVGGQHLATAFGERGEPIVLGVLVFFLAAGATFLRFFPKIKQRYDYGMIIFILTFSLVTVSGYRVEQLFELAHERLSTILIGTAVCMVISIFICPVWAGEDLHNLVASNIEKLANFLEGFEGEYFQCSESKEKTEKSVLEGYKSVLNAKAMEESLANLARWEPGHGRFRLRHPWKQYLKIGALARECAYKLETLNTYLHPEIQASLEFKSKIQVPCTKMISESSKALKAISSSLKTMTDPSVAKCYIANSKTATKNLKIALETIPLEDVEVLEIIPAATVAAILEEITKSVEKIYESVSELSHLAHFKNVAEPINIVSPAEKPSLVGGPLLHRGIVKPVVDTVNSDHVEITIQEEIKSTDSPEIKQNAPPTFPTCAAPIACR</sequence>
<dbReference type="GO" id="GO:0015743">
    <property type="term" value="P:malate transport"/>
    <property type="evidence" value="ECO:0007669"/>
    <property type="project" value="InterPro"/>
</dbReference>
<evidence type="ECO:0000256" key="9">
    <source>
        <dbReference type="SAM" id="Phobius"/>
    </source>
</evidence>
<feature type="transmembrane region" description="Helical" evidence="9">
    <location>
        <begin position="134"/>
        <end position="153"/>
    </location>
</feature>
<gene>
    <name evidence="10" type="ORF">RIF29_39628</name>
</gene>